<dbReference type="InterPro" id="IPR006140">
    <property type="entry name" value="D-isomer_DH_NAD-bd"/>
</dbReference>
<dbReference type="InterPro" id="IPR036291">
    <property type="entry name" value="NAD(P)-bd_dom_sf"/>
</dbReference>
<evidence type="ECO:0000259" key="6">
    <source>
        <dbReference type="Pfam" id="PF02826"/>
    </source>
</evidence>
<organism evidence="7 8">
    <name type="scientific">Streptomyces smaragdinus</name>
    <dbReference type="NCBI Taxonomy" id="2585196"/>
    <lineage>
        <taxon>Bacteria</taxon>
        <taxon>Bacillati</taxon>
        <taxon>Actinomycetota</taxon>
        <taxon>Actinomycetes</taxon>
        <taxon>Kitasatosporales</taxon>
        <taxon>Streptomycetaceae</taxon>
        <taxon>Streptomyces</taxon>
    </lineage>
</organism>
<feature type="domain" description="D-isomer specific 2-hydroxyacid dehydrogenase catalytic" evidence="5">
    <location>
        <begin position="21"/>
        <end position="303"/>
    </location>
</feature>
<evidence type="ECO:0000313" key="7">
    <source>
        <dbReference type="EMBL" id="MQY15048.1"/>
    </source>
</evidence>
<dbReference type="SUPFAM" id="SSF52283">
    <property type="entry name" value="Formate/glycerate dehydrogenase catalytic domain-like"/>
    <property type="match status" value="1"/>
</dbReference>
<feature type="domain" description="D-isomer specific 2-hydroxyacid dehydrogenase NAD-binding" evidence="6">
    <location>
        <begin position="108"/>
        <end position="275"/>
    </location>
</feature>
<evidence type="ECO:0000256" key="3">
    <source>
        <dbReference type="ARBA" id="ARBA00023027"/>
    </source>
</evidence>
<dbReference type="EC" id="1.1.1.29" evidence="7"/>
<dbReference type="PANTHER" id="PTHR43761">
    <property type="entry name" value="D-ISOMER SPECIFIC 2-HYDROXYACID DEHYDROGENASE FAMILY PROTEIN (AFU_ORTHOLOGUE AFUA_1G13630)"/>
    <property type="match status" value="1"/>
</dbReference>
<dbReference type="SUPFAM" id="SSF51735">
    <property type="entry name" value="NAD(P)-binding Rossmann-fold domains"/>
    <property type="match status" value="1"/>
</dbReference>
<dbReference type="GO" id="GO:0008465">
    <property type="term" value="F:hydroxypyruvate reductase (NADH) activity"/>
    <property type="evidence" value="ECO:0007669"/>
    <property type="project" value="UniProtKB-EC"/>
</dbReference>
<keyword evidence="3" id="KW-0520">NAD</keyword>
<comment type="similarity">
    <text evidence="1 4">Belongs to the D-isomer specific 2-hydroxyacid dehydrogenase family.</text>
</comment>
<protein>
    <submittedName>
        <fullName evidence="7">Glycerate dehydrogenase</fullName>
        <ecNumber evidence="7">1.1.1.29</ecNumber>
    </submittedName>
</protein>
<dbReference type="RefSeq" id="WP_194293036.1">
    <property type="nucleotide sequence ID" value="NZ_WEGJ01000028.1"/>
</dbReference>
<dbReference type="Gene3D" id="3.40.50.720">
    <property type="entry name" value="NAD(P)-binding Rossmann-like Domain"/>
    <property type="match status" value="2"/>
</dbReference>
<accession>A0A7K0CNJ4</accession>
<evidence type="ECO:0000313" key="8">
    <source>
        <dbReference type="Proteomes" id="UP000466345"/>
    </source>
</evidence>
<keyword evidence="2 4" id="KW-0560">Oxidoreductase</keyword>
<evidence type="ECO:0000256" key="1">
    <source>
        <dbReference type="ARBA" id="ARBA00005854"/>
    </source>
</evidence>
<comment type="caution">
    <text evidence="7">The sequence shown here is derived from an EMBL/GenBank/DDBJ whole genome shotgun (WGS) entry which is preliminary data.</text>
</comment>
<evidence type="ECO:0000259" key="5">
    <source>
        <dbReference type="Pfam" id="PF00389"/>
    </source>
</evidence>
<evidence type="ECO:0000256" key="4">
    <source>
        <dbReference type="RuleBase" id="RU003719"/>
    </source>
</evidence>
<reference evidence="7 8" key="1">
    <citation type="submission" date="2019-10" db="EMBL/GenBank/DDBJ databases">
        <title>Streptomyces smaragdinus sp. nov. and Streptomyces fabii sp. nov., isolated from the gut of fungus growing-termite Macrotermes natalensis.</title>
        <authorList>
            <person name="Schwitalla J."/>
            <person name="Benndorf R."/>
            <person name="Martin K."/>
            <person name="De Beer W."/>
            <person name="Kaster A.-K."/>
            <person name="Vollmers J."/>
            <person name="Poulsen M."/>
            <person name="Beemelmanns C."/>
        </authorList>
    </citation>
    <scope>NUCLEOTIDE SEQUENCE [LARGE SCALE GENOMIC DNA]</scope>
    <source>
        <strain evidence="7 8">RB5</strain>
    </source>
</reference>
<dbReference type="Pfam" id="PF02826">
    <property type="entry name" value="2-Hacid_dh_C"/>
    <property type="match status" value="1"/>
</dbReference>
<dbReference type="InterPro" id="IPR029753">
    <property type="entry name" value="D-isomer_DH_CS"/>
</dbReference>
<evidence type="ECO:0000256" key="2">
    <source>
        <dbReference type="ARBA" id="ARBA00023002"/>
    </source>
</evidence>
<dbReference type="AlphaFoldDB" id="A0A7K0CNJ4"/>
<name>A0A7K0CNJ4_9ACTN</name>
<keyword evidence="8" id="KW-1185">Reference proteome</keyword>
<proteinExistence type="inferred from homology"/>
<dbReference type="InterPro" id="IPR006139">
    <property type="entry name" value="D-isomer_2_OHA_DH_cat_dom"/>
</dbReference>
<dbReference type="InterPro" id="IPR050418">
    <property type="entry name" value="D-iso_2-hydroxyacid_DH_PdxB"/>
</dbReference>
<dbReference type="PROSITE" id="PS00670">
    <property type="entry name" value="D_2_HYDROXYACID_DH_2"/>
    <property type="match status" value="1"/>
</dbReference>
<dbReference type="Pfam" id="PF00389">
    <property type="entry name" value="2-Hacid_dh"/>
    <property type="match status" value="1"/>
</dbReference>
<dbReference type="Proteomes" id="UP000466345">
    <property type="component" value="Unassembled WGS sequence"/>
</dbReference>
<dbReference type="PANTHER" id="PTHR43761:SF1">
    <property type="entry name" value="D-ISOMER SPECIFIC 2-HYDROXYACID DEHYDROGENASE CATALYTIC DOMAIN-CONTAINING PROTEIN-RELATED"/>
    <property type="match status" value="1"/>
</dbReference>
<dbReference type="GO" id="GO:0051287">
    <property type="term" value="F:NAD binding"/>
    <property type="evidence" value="ECO:0007669"/>
    <property type="project" value="InterPro"/>
</dbReference>
<gene>
    <name evidence="7" type="primary">hprA_2</name>
    <name evidence="7" type="ORF">SRB5_52250</name>
</gene>
<sequence>MKLIYLDEPTYLPDQWRHRFAALGDFEVFSDRPDADTAVHRLCDADLAIVEWTRLTADMLDRVTRLRYLTVVTSAFDGIDLDAARRAGVTVAHCPNYSRQAVAEHVFATLLSLVRRIPAADRATRDGASHLYPPFLGRELHGQTLGLIGTGRIAVIVASMAKSFGMQVIATNRSQSTSTGLTLLSLEDVLHNSDVVSLHIPLDSSTRGLLNEERLELLRSTAVVVNTSRAGLVDQHALVRMLSTRRLAGAALDDISDEDAETLRTLDNVLLTPGIGWYTDRSRSENLQEIYDNLESYLAGRPLNVLTRH</sequence>
<dbReference type="EMBL" id="WEGJ01000028">
    <property type="protein sequence ID" value="MQY15048.1"/>
    <property type="molecule type" value="Genomic_DNA"/>
</dbReference>